<dbReference type="AlphaFoldDB" id="A0A923HHN4"/>
<reference evidence="2" key="1">
    <citation type="submission" date="2020-08" db="EMBL/GenBank/DDBJ databases">
        <title>Novel species isolated from subtropical streams in China.</title>
        <authorList>
            <person name="Lu H."/>
        </authorList>
    </citation>
    <scope>NUCLEOTIDE SEQUENCE</scope>
    <source>
        <strain evidence="2">KACC 12607</strain>
    </source>
</reference>
<dbReference type="PANTHER" id="PTHR46333:SF2">
    <property type="entry name" value="CYTOKINESIS PROTEIN 3"/>
    <property type="match status" value="1"/>
</dbReference>
<dbReference type="EMBL" id="JACOFV010000001">
    <property type="protein sequence ID" value="MBC3860929.1"/>
    <property type="molecule type" value="Genomic_DNA"/>
</dbReference>
<evidence type="ECO:0000313" key="2">
    <source>
        <dbReference type="EMBL" id="MBC3860929.1"/>
    </source>
</evidence>
<dbReference type="SUPFAM" id="SSF54001">
    <property type="entry name" value="Cysteine proteinases"/>
    <property type="match status" value="1"/>
</dbReference>
<dbReference type="InterPro" id="IPR002931">
    <property type="entry name" value="Transglutaminase-like"/>
</dbReference>
<organism evidence="2 3">
    <name type="scientific">Undibacterium jejuense</name>
    <dbReference type="NCBI Taxonomy" id="1344949"/>
    <lineage>
        <taxon>Bacteria</taxon>
        <taxon>Pseudomonadati</taxon>
        <taxon>Pseudomonadota</taxon>
        <taxon>Betaproteobacteria</taxon>
        <taxon>Burkholderiales</taxon>
        <taxon>Oxalobacteraceae</taxon>
        <taxon>Undibacterium</taxon>
    </lineage>
</organism>
<dbReference type="PANTHER" id="PTHR46333">
    <property type="entry name" value="CYTOKINESIS PROTEIN 3"/>
    <property type="match status" value="1"/>
</dbReference>
<name>A0A923HHN4_9BURK</name>
<accession>A0A923HHN4</accession>
<keyword evidence="3" id="KW-1185">Reference proteome</keyword>
<evidence type="ECO:0000313" key="3">
    <source>
        <dbReference type="Proteomes" id="UP000634011"/>
    </source>
</evidence>
<sequence length="271" mass="31485">MYRWITDRIVYDADAFLSGRLEDMSVEDVMKKRKSVCFGFSNLFEKMAKDAGLEVISISGYAKAYGTSQGQHFDKPNHAWNAIRINGSWYLVDSTWGAGYIKDGKFKKELSEAFFLTPPEQFVFSHFPVDEQWQLQRTSHLSQREFESLPQVEPTFFHSNISPIEAWEATRSPEFSGSFVHTFELPYHLVSIQKAPVMYRLKLNRTYTFKINATIFEKMALVQADHWQEMEKDGDFFTFNYNSELQGQMLVVGKKFDSDQYTAILAYELSP</sequence>
<protein>
    <recommendedName>
        <fullName evidence="1">Transglutaminase-like domain-containing protein</fullName>
    </recommendedName>
</protein>
<dbReference type="SMART" id="SM00460">
    <property type="entry name" value="TGc"/>
    <property type="match status" value="1"/>
</dbReference>
<dbReference type="InterPro" id="IPR052557">
    <property type="entry name" value="CAP/Cytokinesis_protein"/>
</dbReference>
<comment type="caution">
    <text evidence="2">The sequence shown here is derived from an EMBL/GenBank/DDBJ whole genome shotgun (WGS) entry which is preliminary data.</text>
</comment>
<dbReference type="Gene3D" id="3.10.620.30">
    <property type="match status" value="1"/>
</dbReference>
<feature type="domain" description="Transglutaminase-like" evidence="1">
    <location>
        <begin position="29"/>
        <end position="96"/>
    </location>
</feature>
<dbReference type="Proteomes" id="UP000634011">
    <property type="component" value="Unassembled WGS sequence"/>
</dbReference>
<dbReference type="InterPro" id="IPR038765">
    <property type="entry name" value="Papain-like_cys_pep_sf"/>
</dbReference>
<dbReference type="Pfam" id="PF01841">
    <property type="entry name" value="Transglut_core"/>
    <property type="match status" value="1"/>
</dbReference>
<dbReference type="GO" id="GO:0005737">
    <property type="term" value="C:cytoplasm"/>
    <property type="evidence" value="ECO:0007669"/>
    <property type="project" value="TreeGrafter"/>
</dbReference>
<dbReference type="RefSeq" id="WP_186910895.1">
    <property type="nucleotide sequence ID" value="NZ_JBHSMV010000028.1"/>
</dbReference>
<proteinExistence type="predicted"/>
<gene>
    <name evidence="2" type="ORF">H8K32_02360</name>
</gene>
<evidence type="ECO:0000259" key="1">
    <source>
        <dbReference type="SMART" id="SM00460"/>
    </source>
</evidence>